<reference evidence="2" key="1">
    <citation type="submission" date="2019-12" db="UniProtKB">
        <authorList>
            <consortium name="WormBaseParasite"/>
        </authorList>
    </citation>
    <scope>IDENTIFICATION</scope>
</reference>
<name>A0A5S6QDX3_TRIMR</name>
<dbReference type="STRING" id="70415.A0A5S6QDX3"/>
<dbReference type="InterPro" id="IPR011009">
    <property type="entry name" value="Kinase-like_dom_sf"/>
</dbReference>
<dbReference type="Proteomes" id="UP000046395">
    <property type="component" value="Unassembled WGS sequence"/>
</dbReference>
<dbReference type="AlphaFoldDB" id="A0A5S6QDX3"/>
<dbReference type="WBParaSite" id="TMUE_1000005428.1">
    <property type="protein sequence ID" value="TMUE_1000005428.1"/>
    <property type="gene ID" value="WBGene00287680"/>
</dbReference>
<evidence type="ECO:0000313" key="2">
    <source>
        <dbReference type="WBParaSite" id="TMUE_1000005428.1"/>
    </source>
</evidence>
<dbReference type="SUPFAM" id="SSF56112">
    <property type="entry name" value="Protein kinase-like (PK-like)"/>
    <property type="match status" value="1"/>
</dbReference>
<protein>
    <submittedName>
        <fullName evidence="2">Uncharacterized protein</fullName>
    </submittedName>
</protein>
<sequence length="307" mass="33709">MDIENSKDASLHTSQHLVPELQQQESAAATVSCHTAPVAIVRWLENGSVINNEWSVQSLLRRSASGQEYSGKNLKTGDAVSIRLVRKRCRSSMMGMEMTLHERLAGNEYIERVHAFGQRSGFYYFVGEHLGPTLDELCSANPREKFSDITVLAPAQVAVQSGLNCTRLWLSNRTPPKSLIALIPSTKSKPSGFRSETITSTTVARAPGTVSLTEPVPIHCISSPLIDLRPTGCLCLLLQYGAYIMHRVQPLSTNAQRATPSKRIHTVWLPPSHSGLSRDHVATPSACQPVQNHWPPVASWGSLSRND</sequence>
<proteinExistence type="predicted"/>
<dbReference type="Gene3D" id="3.30.200.20">
    <property type="entry name" value="Phosphorylase Kinase, domain 1"/>
    <property type="match status" value="1"/>
</dbReference>
<keyword evidence="1" id="KW-1185">Reference proteome</keyword>
<evidence type="ECO:0000313" key="1">
    <source>
        <dbReference type="Proteomes" id="UP000046395"/>
    </source>
</evidence>
<organism evidence="1 2">
    <name type="scientific">Trichuris muris</name>
    <name type="common">Mouse whipworm</name>
    <dbReference type="NCBI Taxonomy" id="70415"/>
    <lineage>
        <taxon>Eukaryota</taxon>
        <taxon>Metazoa</taxon>
        <taxon>Ecdysozoa</taxon>
        <taxon>Nematoda</taxon>
        <taxon>Enoplea</taxon>
        <taxon>Dorylaimia</taxon>
        <taxon>Trichinellida</taxon>
        <taxon>Trichuridae</taxon>
        <taxon>Trichuris</taxon>
    </lineage>
</organism>
<accession>A0A5S6QDX3</accession>